<dbReference type="Proteomes" id="UP001558632">
    <property type="component" value="Unassembled WGS sequence"/>
</dbReference>
<name>A0ABR3KZQ9_TRISP</name>
<reference evidence="1 2" key="1">
    <citation type="submission" date="2024-07" db="EMBL/GenBank/DDBJ databases">
        <title>Enhanced genomic and transcriptomic resources for Trichinella pseudospiralis and T. spiralis underpin the discovery of pronounced molecular differences between stages and species.</title>
        <authorList>
            <person name="Pasi K.K."/>
            <person name="La Rosa G."/>
            <person name="Gomez-Morales M.A."/>
            <person name="Tosini F."/>
            <person name="Sumanam S."/>
            <person name="Young N.D."/>
            <person name="Chang B.C."/>
            <person name="Robin G.B."/>
        </authorList>
    </citation>
    <scope>NUCLEOTIDE SEQUENCE [LARGE SCALE GENOMIC DNA]</scope>
    <source>
        <strain evidence="1">ISS534</strain>
    </source>
</reference>
<accession>A0ABR3KZQ9</accession>
<evidence type="ECO:0000313" key="1">
    <source>
        <dbReference type="EMBL" id="KAL1245371.1"/>
    </source>
</evidence>
<organism evidence="1 2">
    <name type="scientific">Trichinella spiralis</name>
    <name type="common">Trichina worm</name>
    <dbReference type="NCBI Taxonomy" id="6334"/>
    <lineage>
        <taxon>Eukaryota</taxon>
        <taxon>Metazoa</taxon>
        <taxon>Ecdysozoa</taxon>
        <taxon>Nematoda</taxon>
        <taxon>Enoplea</taxon>
        <taxon>Dorylaimia</taxon>
        <taxon>Trichinellida</taxon>
        <taxon>Trichinellidae</taxon>
        <taxon>Trichinella</taxon>
    </lineage>
</organism>
<sequence length="67" mass="7601">MSIAHGLFGNFQSDQDLSCIAKKLKEESDSLMKLDTMLEEKMRIFSGFAIALRLKADFDQHATILNH</sequence>
<protein>
    <submittedName>
        <fullName evidence="1">DNA double-strand break repair Rad50 ATPase</fullName>
    </submittedName>
</protein>
<comment type="caution">
    <text evidence="1">The sequence shown here is derived from an EMBL/GenBank/DDBJ whole genome shotgun (WGS) entry which is preliminary data.</text>
</comment>
<dbReference type="EMBL" id="JBEUSY010000101">
    <property type="protein sequence ID" value="KAL1245371.1"/>
    <property type="molecule type" value="Genomic_DNA"/>
</dbReference>
<evidence type="ECO:0000313" key="2">
    <source>
        <dbReference type="Proteomes" id="UP001558632"/>
    </source>
</evidence>
<keyword evidence="2" id="KW-1185">Reference proteome</keyword>
<proteinExistence type="predicted"/>
<gene>
    <name evidence="1" type="ORF">TSPI_07763</name>
</gene>